<dbReference type="EMBL" id="PJNI01000024">
    <property type="protein sequence ID" value="PKR79550.1"/>
    <property type="molecule type" value="Genomic_DNA"/>
</dbReference>
<accession>A0A2I0QZK5</accession>
<dbReference type="AlphaFoldDB" id="A0A2I0QZK5"/>
<keyword evidence="2" id="KW-1185">Reference proteome</keyword>
<comment type="caution">
    <text evidence="1">The sequence shown here is derived from an EMBL/GenBank/DDBJ whole genome shotgun (WGS) entry which is preliminary data.</text>
</comment>
<protein>
    <submittedName>
        <fullName evidence="1">Uncharacterized protein</fullName>
    </submittedName>
</protein>
<evidence type="ECO:0000313" key="1">
    <source>
        <dbReference type="EMBL" id="PKR79550.1"/>
    </source>
</evidence>
<dbReference type="Proteomes" id="UP000236654">
    <property type="component" value="Unassembled WGS sequence"/>
</dbReference>
<organism evidence="1 2">
    <name type="scientific">Brumimicrobium salinarum</name>
    <dbReference type="NCBI Taxonomy" id="2058658"/>
    <lineage>
        <taxon>Bacteria</taxon>
        <taxon>Pseudomonadati</taxon>
        <taxon>Bacteroidota</taxon>
        <taxon>Flavobacteriia</taxon>
        <taxon>Flavobacteriales</taxon>
        <taxon>Crocinitomicaceae</taxon>
        <taxon>Brumimicrobium</taxon>
    </lineage>
</organism>
<gene>
    <name evidence="1" type="ORF">CW751_14465</name>
</gene>
<dbReference type="RefSeq" id="WP_101335741.1">
    <property type="nucleotide sequence ID" value="NZ_PJNI01000024.1"/>
</dbReference>
<evidence type="ECO:0000313" key="2">
    <source>
        <dbReference type="Proteomes" id="UP000236654"/>
    </source>
</evidence>
<proteinExistence type="predicted"/>
<name>A0A2I0QZK5_9FLAO</name>
<reference evidence="1 2" key="1">
    <citation type="submission" date="2017-12" db="EMBL/GenBank/DDBJ databases">
        <title>The draft genome sequence of Brumimicrobium saltpan LHR20.</title>
        <authorList>
            <person name="Do Z.-J."/>
            <person name="Luo H.-R."/>
        </authorList>
    </citation>
    <scope>NUCLEOTIDE SEQUENCE [LARGE SCALE GENOMIC DNA]</scope>
    <source>
        <strain evidence="1 2">LHR20</strain>
    </source>
</reference>
<sequence length="135" mass="15738">MNAETIKTLKKDEDGKINIYFTLVSEAKLNSPQKASFIAQAMVENENDVIGLKESNSTDLKYAMQDIGFYLRDSGHPEHFNVSTKQYNELFGEGNWSKTWLEYEDYLKWKGKRGFVWDEDASLRKEETWKSTGHR</sequence>